<evidence type="ECO:0000256" key="2">
    <source>
        <dbReference type="SAM" id="SignalP"/>
    </source>
</evidence>
<gene>
    <name evidence="3" type="ORF">A3C96_02565</name>
</gene>
<accession>A0A1F7U2S2</accession>
<sequence>MNKSIIPKIIAGALAFVPTAVLAQNTTTGGFTGARNGMRNLSQKIGINTTTNLTDMVGNLIGAVLGLLGLILVLFIIYAGYLWMTAQGDPKKVDEAKAIIKNCIIGLVIIAAAFAISDWVFQNLLGAA</sequence>
<keyword evidence="1" id="KW-1133">Transmembrane helix</keyword>
<dbReference type="NCBIfam" id="NF045849">
    <property type="entry name" value="ICE_MMCAP2_0565"/>
    <property type="match status" value="1"/>
</dbReference>
<evidence type="ECO:0000313" key="3">
    <source>
        <dbReference type="EMBL" id="OGL72580.1"/>
    </source>
</evidence>
<reference evidence="3 4" key="1">
    <citation type="journal article" date="2016" name="Nat. Commun.">
        <title>Thousands of microbial genomes shed light on interconnected biogeochemical processes in an aquifer system.</title>
        <authorList>
            <person name="Anantharaman K."/>
            <person name="Brown C.T."/>
            <person name="Hug L.A."/>
            <person name="Sharon I."/>
            <person name="Castelle C.J."/>
            <person name="Probst A.J."/>
            <person name="Thomas B.C."/>
            <person name="Singh A."/>
            <person name="Wilkins M.J."/>
            <person name="Karaoz U."/>
            <person name="Brodie E.L."/>
            <person name="Williams K.H."/>
            <person name="Hubbard S.S."/>
            <person name="Banfield J.F."/>
        </authorList>
    </citation>
    <scope>NUCLEOTIDE SEQUENCE [LARGE SCALE GENOMIC DNA]</scope>
</reference>
<keyword evidence="1" id="KW-0472">Membrane</keyword>
<feature type="transmembrane region" description="Helical" evidence="1">
    <location>
        <begin position="103"/>
        <end position="121"/>
    </location>
</feature>
<dbReference type="Pfam" id="PF18895">
    <property type="entry name" value="T4SS_pilin"/>
    <property type="match status" value="1"/>
</dbReference>
<dbReference type="InterPro" id="IPR043993">
    <property type="entry name" value="T4SS_pilin"/>
</dbReference>
<evidence type="ECO:0000313" key="4">
    <source>
        <dbReference type="Proteomes" id="UP000177088"/>
    </source>
</evidence>
<dbReference type="EMBL" id="MGEA01000091">
    <property type="protein sequence ID" value="OGL72580.1"/>
    <property type="molecule type" value="Genomic_DNA"/>
</dbReference>
<keyword evidence="2" id="KW-0732">Signal</keyword>
<name>A0A1F7U2S2_9BACT</name>
<protein>
    <recommendedName>
        <fullName evidence="5">DUF4134 domain-containing protein</fullName>
    </recommendedName>
</protein>
<feature type="signal peptide" evidence="2">
    <location>
        <begin position="1"/>
        <end position="23"/>
    </location>
</feature>
<organism evidence="3 4">
    <name type="scientific">Candidatus Uhrbacteria bacterium RIFCSPHIGHO2_02_FULL_60_10</name>
    <dbReference type="NCBI Taxonomy" id="1802392"/>
    <lineage>
        <taxon>Bacteria</taxon>
        <taxon>Candidatus Uhriibacteriota</taxon>
    </lineage>
</organism>
<comment type="caution">
    <text evidence="3">The sequence shown here is derived from an EMBL/GenBank/DDBJ whole genome shotgun (WGS) entry which is preliminary data.</text>
</comment>
<dbReference type="AlphaFoldDB" id="A0A1F7U2S2"/>
<keyword evidence="1" id="KW-0812">Transmembrane</keyword>
<feature type="transmembrane region" description="Helical" evidence="1">
    <location>
        <begin position="60"/>
        <end position="83"/>
    </location>
</feature>
<evidence type="ECO:0008006" key="5">
    <source>
        <dbReference type="Google" id="ProtNLM"/>
    </source>
</evidence>
<evidence type="ECO:0000256" key="1">
    <source>
        <dbReference type="SAM" id="Phobius"/>
    </source>
</evidence>
<proteinExistence type="predicted"/>
<feature type="chain" id="PRO_5009532959" description="DUF4134 domain-containing protein" evidence="2">
    <location>
        <begin position="24"/>
        <end position="128"/>
    </location>
</feature>
<dbReference type="Proteomes" id="UP000177088">
    <property type="component" value="Unassembled WGS sequence"/>
</dbReference>